<dbReference type="AlphaFoldDB" id="A0A6N4SLG4"/>
<name>A0A6N4SLG4_TALPI</name>
<reference evidence="3" key="1">
    <citation type="journal article" date="2015" name="Genome Announc.">
        <title>Draft genome sequence of Talaromyces cellulolyticus strain Y-94, a source of lignocellulosic biomass-degrading enzymes.</title>
        <authorList>
            <person name="Fujii T."/>
            <person name="Koike H."/>
            <person name="Sawayama S."/>
            <person name="Yano S."/>
            <person name="Inoue H."/>
        </authorList>
    </citation>
    <scope>NUCLEOTIDE SEQUENCE [LARGE SCALE GENOMIC DNA]</scope>
    <source>
        <strain evidence="3">Y-94</strain>
    </source>
</reference>
<protein>
    <submittedName>
        <fullName evidence="2">Uncharacterized protein</fullName>
    </submittedName>
</protein>
<keyword evidence="3" id="KW-1185">Reference proteome</keyword>
<accession>A0A6N4SLG4</accession>
<dbReference type="PANTHER" id="PTHR43316">
    <property type="entry name" value="HYDROLASE, HALOACID DELAHOGENASE-RELATED"/>
    <property type="match status" value="1"/>
</dbReference>
<dbReference type="PRINTS" id="PR00413">
    <property type="entry name" value="HADHALOGNASE"/>
</dbReference>
<comment type="caution">
    <text evidence="2">The sequence shown here is derived from an EMBL/GenBank/DDBJ whole genome shotgun (WGS) entry which is preliminary data.</text>
</comment>
<dbReference type="SFLD" id="SFLDS00003">
    <property type="entry name" value="Haloacid_Dehalogenase"/>
    <property type="match status" value="1"/>
</dbReference>
<gene>
    <name evidence="2" type="ORF">TCE0_039r13007</name>
</gene>
<dbReference type="Gene3D" id="1.10.150.240">
    <property type="entry name" value="Putative phosphatase, domain 2"/>
    <property type="match status" value="1"/>
</dbReference>
<organism evidence="2 3">
    <name type="scientific">Talaromyces pinophilus</name>
    <name type="common">Penicillium pinophilum</name>
    <dbReference type="NCBI Taxonomy" id="128442"/>
    <lineage>
        <taxon>Eukaryota</taxon>
        <taxon>Fungi</taxon>
        <taxon>Dikarya</taxon>
        <taxon>Ascomycota</taxon>
        <taxon>Pezizomycotina</taxon>
        <taxon>Eurotiomycetes</taxon>
        <taxon>Eurotiomycetidae</taxon>
        <taxon>Eurotiales</taxon>
        <taxon>Trichocomaceae</taxon>
        <taxon>Talaromyces</taxon>
        <taxon>Talaromyces sect. Talaromyces</taxon>
    </lineage>
</organism>
<dbReference type="SUPFAM" id="SSF56784">
    <property type="entry name" value="HAD-like"/>
    <property type="match status" value="1"/>
</dbReference>
<dbReference type="InterPro" id="IPR006439">
    <property type="entry name" value="HAD-SF_hydro_IA"/>
</dbReference>
<dbReference type="Proteomes" id="UP000053095">
    <property type="component" value="Unassembled WGS sequence"/>
</dbReference>
<dbReference type="InterPro" id="IPR051540">
    <property type="entry name" value="S-2-haloacid_dehalogenase"/>
</dbReference>
<evidence type="ECO:0000313" key="2">
    <source>
        <dbReference type="EMBL" id="GAM40562.1"/>
    </source>
</evidence>
<dbReference type="GO" id="GO:0016791">
    <property type="term" value="F:phosphatase activity"/>
    <property type="evidence" value="ECO:0007669"/>
    <property type="project" value="UniProtKB-ARBA"/>
</dbReference>
<dbReference type="SFLD" id="SFLDG01129">
    <property type="entry name" value="C1.5:_HAD__Beta-PGM__Phosphata"/>
    <property type="match status" value="1"/>
</dbReference>
<keyword evidence="1" id="KW-0378">Hydrolase</keyword>
<dbReference type="PANTHER" id="PTHR43316:SF4">
    <property type="entry name" value="ACID DEHALOGENASE, PUTATIVE (AFU_ORTHOLOGUE AFUA_8G05870)-RELATED"/>
    <property type="match status" value="1"/>
</dbReference>
<dbReference type="EMBL" id="DF933835">
    <property type="protein sequence ID" value="GAM40562.1"/>
    <property type="molecule type" value="Genomic_DNA"/>
</dbReference>
<proteinExistence type="predicted"/>
<evidence type="ECO:0000256" key="1">
    <source>
        <dbReference type="ARBA" id="ARBA00022801"/>
    </source>
</evidence>
<dbReference type="Pfam" id="PF00702">
    <property type="entry name" value="Hydrolase"/>
    <property type="match status" value="1"/>
</dbReference>
<dbReference type="InterPro" id="IPR036412">
    <property type="entry name" value="HAD-like_sf"/>
</dbReference>
<dbReference type="InterPro" id="IPR023198">
    <property type="entry name" value="PGP-like_dom2"/>
</dbReference>
<dbReference type="InterPro" id="IPR023214">
    <property type="entry name" value="HAD_sf"/>
</dbReference>
<dbReference type="Gene3D" id="3.40.50.1000">
    <property type="entry name" value="HAD superfamily/HAD-like"/>
    <property type="match status" value="1"/>
</dbReference>
<sequence>MTATENKHVVFDVVGTLISYENFFEAIEARMGDRLRIANVGSRIFGYAWMEAGEKEYTYLSLTTNYVKFFDVFRSIFYRTLGQAGIAEPRKFASDEDREFLLASYRDLKARPGVAECFAKLREGGFTVWCLTSGDIKRVAGYLAKGGINFPPENFVSCDDIGVGKPHPRSYQYLLDKFPKDSDTWFAAGHMWDAAGARLCGFKGAWVSFWEKEPCLDIFKGMDVIAVDLPTLADGIVSFSSNQ</sequence>
<evidence type="ECO:0000313" key="3">
    <source>
        <dbReference type="Proteomes" id="UP000053095"/>
    </source>
</evidence>